<feature type="region of interest" description="Disordered" evidence="3">
    <location>
        <begin position="1"/>
        <end position="24"/>
    </location>
</feature>
<dbReference type="STRING" id="2903.R1CQK0"/>
<dbReference type="PROSITE" id="PS00560">
    <property type="entry name" value="CARBOXYPEPT_SER_HIS"/>
    <property type="match status" value="1"/>
</dbReference>
<dbReference type="PANTHER" id="PTHR11802:SF201">
    <property type="entry name" value="CARBOXYPEPTIDASE"/>
    <property type="match status" value="1"/>
</dbReference>
<sequence>MAAPRASNNGKPLADPLLDGSQQPARRRDRFPVLSAAAAVLAIGGCWLWLRSSPYSGQMHVDGRPPVDPQNPPVRMPVSLPGVPTTAPYEYYSGFLDAGTPPSGRGKMFFHYICAMAPGWREKPLALWYNGGPGAPSTYGLFQEFGPFLLTAASYSTPAYRATGVPTPRFNPWTWANLTSLCEIDSPAPMGASYCTEGNGTADSVGGPAGDPYSCGPWTDHSTAAANHKAHAAFFRDAFPEFEASQQPVTLVGESYAGVYVPLFADAWLADPIVGPKGKEINFYGFAVGDGFPACIPQPGKPVDWCVNLENVEFFRYPNALPGPHWDVEFFHGHSQMSEELYRRIKAGCTAGELLGKAAPLPPGDRCRGLLEEMAREVGFFHAYNLFEACPVEEDSGSVVLQATRRMISGSSASRRRRDERPNSHHRDAAVSCPLGHRRRQHVVSVPVLPTPGDGDTGLGAPCLGSAMGDYFKLGITKRALGIPADNNFIALDNGKGMNYTTDAGFVGHVYKRAIGAGKRVLIYEGDSDACGLQTAPIEDIWAPFLSNGTGEADQWTPVGPLNTSASAPLRLPRTQPWRPFGLEPSGRKARTAERRGPVHGGFSMAWNDGQVTFVSIRGAGHLAPLYRPAASFTMMRAFLAAEPLPPPFYKYPENSAL</sequence>
<dbReference type="InterPro" id="IPR029058">
    <property type="entry name" value="AB_hydrolase_fold"/>
</dbReference>
<dbReference type="EC" id="3.4.16.-" evidence="2"/>
<dbReference type="RefSeq" id="XP_005756979.1">
    <property type="nucleotide sequence ID" value="XM_005756922.1"/>
</dbReference>
<dbReference type="PROSITE" id="PS00131">
    <property type="entry name" value="CARBOXYPEPT_SER_SER"/>
    <property type="match status" value="1"/>
</dbReference>
<dbReference type="Proteomes" id="UP000013827">
    <property type="component" value="Unassembled WGS sequence"/>
</dbReference>
<keyword evidence="2" id="KW-0645">Protease</keyword>
<reference evidence="6" key="1">
    <citation type="journal article" date="2013" name="Nature">
        <title>Pan genome of the phytoplankton Emiliania underpins its global distribution.</title>
        <authorList>
            <person name="Read B.A."/>
            <person name="Kegel J."/>
            <person name="Klute M.J."/>
            <person name="Kuo A."/>
            <person name="Lefebvre S.C."/>
            <person name="Maumus F."/>
            <person name="Mayer C."/>
            <person name="Miller J."/>
            <person name="Monier A."/>
            <person name="Salamov A."/>
            <person name="Young J."/>
            <person name="Aguilar M."/>
            <person name="Claverie J.M."/>
            <person name="Frickenhaus S."/>
            <person name="Gonzalez K."/>
            <person name="Herman E.K."/>
            <person name="Lin Y.C."/>
            <person name="Napier J."/>
            <person name="Ogata H."/>
            <person name="Sarno A.F."/>
            <person name="Shmutz J."/>
            <person name="Schroeder D."/>
            <person name="de Vargas C."/>
            <person name="Verret F."/>
            <person name="von Dassow P."/>
            <person name="Valentin K."/>
            <person name="Van de Peer Y."/>
            <person name="Wheeler G."/>
            <person name="Dacks J.B."/>
            <person name="Delwiche C.F."/>
            <person name="Dyhrman S.T."/>
            <person name="Glockner G."/>
            <person name="John U."/>
            <person name="Richards T."/>
            <person name="Worden A.Z."/>
            <person name="Zhang X."/>
            <person name="Grigoriev I.V."/>
            <person name="Allen A.E."/>
            <person name="Bidle K."/>
            <person name="Borodovsky M."/>
            <person name="Bowler C."/>
            <person name="Brownlee C."/>
            <person name="Cock J.M."/>
            <person name="Elias M."/>
            <person name="Gladyshev V.N."/>
            <person name="Groth M."/>
            <person name="Guda C."/>
            <person name="Hadaegh A."/>
            <person name="Iglesias-Rodriguez M.D."/>
            <person name="Jenkins J."/>
            <person name="Jones B.M."/>
            <person name="Lawson T."/>
            <person name="Leese F."/>
            <person name="Lindquist E."/>
            <person name="Lobanov A."/>
            <person name="Lomsadze A."/>
            <person name="Malik S.B."/>
            <person name="Marsh M.E."/>
            <person name="Mackinder L."/>
            <person name="Mock T."/>
            <person name="Mueller-Roeber B."/>
            <person name="Pagarete A."/>
            <person name="Parker M."/>
            <person name="Probert I."/>
            <person name="Quesneville H."/>
            <person name="Raines C."/>
            <person name="Rensing S.A."/>
            <person name="Riano-Pachon D.M."/>
            <person name="Richier S."/>
            <person name="Rokitta S."/>
            <person name="Shiraiwa Y."/>
            <person name="Soanes D.M."/>
            <person name="van der Giezen M."/>
            <person name="Wahlund T.M."/>
            <person name="Williams B."/>
            <person name="Wilson W."/>
            <person name="Wolfe G."/>
            <person name="Wurch L.L."/>
        </authorList>
    </citation>
    <scope>NUCLEOTIDE SEQUENCE</scope>
</reference>
<dbReference type="InterPro" id="IPR001563">
    <property type="entry name" value="Peptidase_S10"/>
</dbReference>
<dbReference type="EnsemblProtists" id="EOD04550">
    <property type="protein sequence ID" value="EOD04550"/>
    <property type="gene ID" value="EMIHUDRAFT_107701"/>
</dbReference>
<accession>A0A0D3HZW5</accession>
<proteinExistence type="inferred from homology"/>
<dbReference type="HOGENOM" id="CLU_417063_0_0_1"/>
<dbReference type="Gene3D" id="3.40.50.1820">
    <property type="entry name" value="alpha/beta hydrolase"/>
    <property type="match status" value="1"/>
</dbReference>
<dbReference type="KEGG" id="ehx:EMIHUDRAFT_107701"/>
<dbReference type="InterPro" id="IPR033124">
    <property type="entry name" value="Ser_caboxypep_his_AS"/>
</dbReference>
<dbReference type="PRINTS" id="PR00724">
    <property type="entry name" value="CRBOXYPTASEC"/>
</dbReference>
<dbReference type="GeneID" id="17250632"/>
<keyword evidence="4" id="KW-1133">Transmembrane helix</keyword>
<feature type="region of interest" description="Disordered" evidence="3">
    <location>
        <begin position="574"/>
        <end position="594"/>
    </location>
</feature>
<dbReference type="AlphaFoldDB" id="A0A0D3HZW5"/>
<keyword evidence="6" id="KW-1185">Reference proteome</keyword>
<evidence type="ECO:0000313" key="5">
    <source>
        <dbReference type="EnsemblProtists" id="EOD04550"/>
    </source>
</evidence>
<feature type="compositionally biased region" description="Basic and acidic residues" evidence="3">
    <location>
        <begin position="417"/>
        <end position="429"/>
    </location>
</feature>
<dbReference type="PANTHER" id="PTHR11802">
    <property type="entry name" value="SERINE PROTEASE FAMILY S10 SERINE CARBOXYPEPTIDASE"/>
    <property type="match status" value="1"/>
</dbReference>
<evidence type="ECO:0000256" key="1">
    <source>
        <dbReference type="ARBA" id="ARBA00009431"/>
    </source>
</evidence>
<dbReference type="InterPro" id="IPR018202">
    <property type="entry name" value="Ser_caboxypep_ser_AS"/>
</dbReference>
<keyword evidence="2" id="KW-0378">Hydrolase</keyword>
<evidence type="ECO:0000313" key="6">
    <source>
        <dbReference type="Proteomes" id="UP000013827"/>
    </source>
</evidence>
<dbReference type="Pfam" id="PF00450">
    <property type="entry name" value="Peptidase_S10"/>
    <property type="match status" value="2"/>
</dbReference>
<dbReference type="PaxDb" id="2903-EOD04550"/>
<keyword evidence="2" id="KW-0121">Carboxypeptidase</keyword>
<evidence type="ECO:0000256" key="2">
    <source>
        <dbReference type="RuleBase" id="RU361156"/>
    </source>
</evidence>
<feature type="transmembrane region" description="Helical" evidence="4">
    <location>
        <begin position="31"/>
        <end position="50"/>
    </location>
</feature>
<dbReference type="SUPFAM" id="SSF53474">
    <property type="entry name" value="alpha/beta-Hydrolases"/>
    <property type="match status" value="1"/>
</dbReference>
<feature type="compositionally biased region" description="Polar residues" evidence="3">
    <location>
        <begin position="1"/>
        <end position="10"/>
    </location>
</feature>
<dbReference type="GO" id="GO:0006508">
    <property type="term" value="P:proteolysis"/>
    <property type="evidence" value="ECO:0007669"/>
    <property type="project" value="UniProtKB-KW"/>
</dbReference>
<organism evidence="5 6">
    <name type="scientific">Emiliania huxleyi (strain CCMP1516)</name>
    <dbReference type="NCBI Taxonomy" id="280463"/>
    <lineage>
        <taxon>Eukaryota</taxon>
        <taxon>Haptista</taxon>
        <taxon>Haptophyta</taxon>
        <taxon>Prymnesiophyceae</taxon>
        <taxon>Isochrysidales</taxon>
        <taxon>Noelaerhabdaceae</taxon>
        <taxon>Emiliania</taxon>
    </lineage>
</organism>
<evidence type="ECO:0000256" key="4">
    <source>
        <dbReference type="SAM" id="Phobius"/>
    </source>
</evidence>
<keyword evidence="4" id="KW-0812">Transmembrane</keyword>
<feature type="region of interest" description="Disordered" evidence="3">
    <location>
        <begin position="409"/>
        <end position="429"/>
    </location>
</feature>
<dbReference type="Gene3D" id="3.40.50.12670">
    <property type="match status" value="1"/>
</dbReference>
<reference evidence="5" key="2">
    <citation type="submission" date="2024-10" db="UniProtKB">
        <authorList>
            <consortium name="EnsemblProtists"/>
        </authorList>
    </citation>
    <scope>IDENTIFICATION</scope>
</reference>
<name>A0A0D3HZW5_EMIH1</name>
<keyword evidence="4" id="KW-0472">Membrane</keyword>
<protein>
    <recommendedName>
        <fullName evidence="2">Carboxypeptidase</fullName>
        <ecNumber evidence="2">3.4.16.-</ecNumber>
    </recommendedName>
</protein>
<dbReference type="eggNOG" id="KOG1282">
    <property type="taxonomic scope" value="Eukaryota"/>
</dbReference>
<evidence type="ECO:0000256" key="3">
    <source>
        <dbReference type="SAM" id="MobiDB-lite"/>
    </source>
</evidence>
<dbReference type="GO" id="GO:0004185">
    <property type="term" value="F:serine-type carboxypeptidase activity"/>
    <property type="evidence" value="ECO:0007669"/>
    <property type="project" value="UniProtKB-UniRule"/>
</dbReference>
<comment type="similarity">
    <text evidence="1 2">Belongs to the peptidase S10 family.</text>
</comment>